<dbReference type="InterPro" id="IPR013830">
    <property type="entry name" value="SGNH_hydro"/>
</dbReference>
<proteinExistence type="predicted"/>
<dbReference type="PANTHER" id="PTHR47791">
    <property type="entry name" value="MEIOTICALLY UP-REGULATED GENE 191 PROTEIN"/>
    <property type="match status" value="1"/>
</dbReference>
<name>A0A1I2LUT5_9FLAO</name>
<dbReference type="PANTHER" id="PTHR47791:SF3">
    <property type="entry name" value="MEIOTICALLY UP-REGULATED GENE 191 PROTEIN"/>
    <property type="match status" value="1"/>
</dbReference>
<reference evidence="3" key="1">
    <citation type="submission" date="2016-10" db="EMBL/GenBank/DDBJ databases">
        <authorList>
            <person name="Varghese N."/>
            <person name="Submissions S."/>
        </authorList>
    </citation>
    <scope>NUCLEOTIDE SEQUENCE [LARGE SCALE GENOMIC DNA]</scope>
    <source>
        <strain evidence="3">DSM 23515</strain>
    </source>
</reference>
<dbReference type="SUPFAM" id="SSF52266">
    <property type="entry name" value="SGNH hydrolase"/>
    <property type="match status" value="1"/>
</dbReference>
<sequence length="612" mass="69626">MKFTSSNLSLAGLLKPFAPIFILITLGAHSLVFGKEKPTSVPSKLVTLENNNKWSHLANSLQETTYKNYLGENGVFTQDNKEQNKFHYWWNAHMVDILIDGYLRTKDESYLPKIKDLVRGIKNSNQDNFQIYFNDDMEWLGIACVRAYRATGDEEYKQVAEYLWEEVKKGWTDVHGGGIMWRTDTPEEKNACSNGPGALLALNLYAINSNEDELEWAKKIFEWQKNTLVDPLTGLVWDNISYQDEEAVINKDLVLSYNQGTYIGAATQLFNHTGNKEYLEEAWKTTNTLMRSPKLTFEGILRSEGQGDGGLFKGILVRNLTLLAENPALANQRKELLLDFLAFNANTLRTFGLDKKEMVVSPNWAQKPKNQTDLSTQLSGVMMMEMAARLNLKQENVKRYCQQNEAIYKKPHFTTLSKEEIVIVVLGSSTAEGIGPTKKENAWVPRFIDYLQESDTNFKVINLAKGGFTTADLLPDGHPDKNISKALSYNPEAIIINLPSNDAAEGRNTPEQLENYQKIFNSIKNEIPVWVTTPQPRNFEKAKVNIQKDMVDATYAYFDKEFIIDLWTCFATEKNLIKKDYDSGDGIHLNDEAHKLIFERVVLSLSNFLKQG</sequence>
<protein>
    <submittedName>
        <fullName evidence="2">Predicted alpha-1,6-mannanase, GH76 family</fullName>
    </submittedName>
</protein>
<gene>
    <name evidence="2" type="ORF">SAMN04488033_110105</name>
</gene>
<dbReference type="RefSeq" id="WP_093304467.1">
    <property type="nucleotide sequence ID" value="NZ_FOOH01000010.1"/>
</dbReference>
<evidence type="ECO:0000259" key="1">
    <source>
        <dbReference type="Pfam" id="PF13472"/>
    </source>
</evidence>
<dbReference type="InterPro" id="IPR053169">
    <property type="entry name" value="MUG_Protein"/>
</dbReference>
<organism evidence="2 3">
    <name type="scientific">Salegentibacter agarivorans</name>
    <dbReference type="NCBI Taxonomy" id="345907"/>
    <lineage>
        <taxon>Bacteria</taxon>
        <taxon>Pseudomonadati</taxon>
        <taxon>Bacteroidota</taxon>
        <taxon>Flavobacteriia</taxon>
        <taxon>Flavobacteriales</taxon>
        <taxon>Flavobacteriaceae</taxon>
        <taxon>Salegentibacter</taxon>
    </lineage>
</organism>
<dbReference type="Pfam" id="PF03663">
    <property type="entry name" value="Glyco_hydro_76"/>
    <property type="match status" value="1"/>
</dbReference>
<dbReference type="Gene3D" id="1.50.10.20">
    <property type="match status" value="1"/>
</dbReference>
<dbReference type="InterPro" id="IPR005198">
    <property type="entry name" value="Glyco_hydro_76"/>
</dbReference>
<dbReference type="Gene3D" id="3.40.50.1110">
    <property type="entry name" value="SGNH hydrolase"/>
    <property type="match status" value="1"/>
</dbReference>
<dbReference type="Proteomes" id="UP000199116">
    <property type="component" value="Unassembled WGS sequence"/>
</dbReference>
<evidence type="ECO:0000313" key="3">
    <source>
        <dbReference type="Proteomes" id="UP000199116"/>
    </source>
</evidence>
<dbReference type="AlphaFoldDB" id="A0A1I2LUT5"/>
<dbReference type="EMBL" id="FOOH01000010">
    <property type="protein sequence ID" value="SFF83034.1"/>
    <property type="molecule type" value="Genomic_DNA"/>
</dbReference>
<dbReference type="SUPFAM" id="SSF48208">
    <property type="entry name" value="Six-hairpin glycosidases"/>
    <property type="match status" value="1"/>
</dbReference>
<dbReference type="GO" id="GO:0016788">
    <property type="term" value="F:hydrolase activity, acting on ester bonds"/>
    <property type="evidence" value="ECO:0007669"/>
    <property type="project" value="UniProtKB-ARBA"/>
</dbReference>
<dbReference type="InterPro" id="IPR036514">
    <property type="entry name" value="SGNH_hydro_sf"/>
</dbReference>
<evidence type="ECO:0000313" key="2">
    <source>
        <dbReference type="EMBL" id="SFF83034.1"/>
    </source>
</evidence>
<dbReference type="Pfam" id="PF13472">
    <property type="entry name" value="Lipase_GDSL_2"/>
    <property type="match status" value="1"/>
</dbReference>
<dbReference type="CDD" id="cd00229">
    <property type="entry name" value="SGNH_hydrolase"/>
    <property type="match status" value="1"/>
</dbReference>
<dbReference type="GO" id="GO:0005975">
    <property type="term" value="P:carbohydrate metabolic process"/>
    <property type="evidence" value="ECO:0007669"/>
    <property type="project" value="InterPro"/>
</dbReference>
<feature type="domain" description="SGNH hydrolase-type esterase" evidence="1">
    <location>
        <begin position="425"/>
        <end position="596"/>
    </location>
</feature>
<accession>A0A1I2LUT5</accession>
<dbReference type="InterPro" id="IPR008928">
    <property type="entry name" value="6-hairpin_glycosidase_sf"/>
</dbReference>
<keyword evidence="3" id="KW-1185">Reference proteome</keyword>